<proteinExistence type="predicted"/>
<protein>
    <submittedName>
        <fullName evidence="2">Uncharacterized protein</fullName>
    </submittedName>
</protein>
<evidence type="ECO:0000313" key="2">
    <source>
        <dbReference type="EMBL" id="VEL37281.1"/>
    </source>
</evidence>
<accession>A0A448XIF1</accession>
<organism evidence="2 3">
    <name type="scientific">Protopolystoma xenopodis</name>
    <dbReference type="NCBI Taxonomy" id="117903"/>
    <lineage>
        <taxon>Eukaryota</taxon>
        <taxon>Metazoa</taxon>
        <taxon>Spiralia</taxon>
        <taxon>Lophotrochozoa</taxon>
        <taxon>Platyhelminthes</taxon>
        <taxon>Monogenea</taxon>
        <taxon>Polyopisthocotylea</taxon>
        <taxon>Polystomatidea</taxon>
        <taxon>Polystomatidae</taxon>
        <taxon>Protopolystoma</taxon>
    </lineage>
</organism>
<keyword evidence="1" id="KW-1133">Transmembrane helix</keyword>
<dbReference type="EMBL" id="CAAALY010254499">
    <property type="protein sequence ID" value="VEL37281.1"/>
    <property type="molecule type" value="Genomic_DNA"/>
</dbReference>
<dbReference type="AlphaFoldDB" id="A0A448XIF1"/>
<keyword evidence="1" id="KW-0812">Transmembrane</keyword>
<evidence type="ECO:0000313" key="3">
    <source>
        <dbReference type="Proteomes" id="UP000784294"/>
    </source>
</evidence>
<sequence length="92" mass="10643">MPDLCAKRFLPSACYCLPISFMLCLLFFRQVIIFFVLTFRAKGQLKTEVKQLPRLERLLFTNQLHGSFQLMARLPDGQPTRTGIDSLYLLAM</sequence>
<evidence type="ECO:0000256" key="1">
    <source>
        <dbReference type="SAM" id="Phobius"/>
    </source>
</evidence>
<comment type="caution">
    <text evidence="2">The sequence shown here is derived from an EMBL/GenBank/DDBJ whole genome shotgun (WGS) entry which is preliminary data.</text>
</comment>
<keyword evidence="3" id="KW-1185">Reference proteome</keyword>
<dbReference type="Proteomes" id="UP000784294">
    <property type="component" value="Unassembled WGS sequence"/>
</dbReference>
<keyword evidence="1" id="KW-0472">Membrane</keyword>
<feature type="transmembrane region" description="Helical" evidence="1">
    <location>
        <begin position="17"/>
        <end position="37"/>
    </location>
</feature>
<name>A0A448XIF1_9PLAT</name>
<gene>
    <name evidence="2" type="ORF">PXEA_LOCUS30721</name>
</gene>
<reference evidence="2" key="1">
    <citation type="submission" date="2018-11" db="EMBL/GenBank/DDBJ databases">
        <authorList>
            <consortium name="Pathogen Informatics"/>
        </authorList>
    </citation>
    <scope>NUCLEOTIDE SEQUENCE</scope>
</reference>